<comment type="caution">
    <text evidence="13">The sequence shown here is derived from an EMBL/GenBank/DDBJ whole genome shotgun (WGS) entry which is preliminary data.</text>
</comment>
<evidence type="ECO:0000256" key="5">
    <source>
        <dbReference type="ARBA" id="ARBA00022737"/>
    </source>
</evidence>
<dbReference type="GeneID" id="37064474"/>
<keyword evidence="14" id="KW-1185">Reference proteome</keyword>
<reference evidence="13 14" key="1">
    <citation type="submission" date="2016-12" db="EMBL/GenBank/DDBJ databases">
        <title>The genomes of Aspergillus section Nigri reveals drivers in fungal speciation.</title>
        <authorList>
            <consortium name="DOE Joint Genome Institute"/>
            <person name="Vesth T.C."/>
            <person name="Nybo J."/>
            <person name="Theobald S."/>
            <person name="Brandl J."/>
            <person name="Frisvad J.C."/>
            <person name="Nielsen K.F."/>
            <person name="Lyhne E.K."/>
            <person name="Kogle M.E."/>
            <person name="Kuo A."/>
            <person name="Riley R."/>
            <person name="Clum A."/>
            <person name="Nolan M."/>
            <person name="Lipzen A."/>
            <person name="Salamov A."/>
            <person name="Henrissat B."/>
            <person name="Wiebenga A."/>
            <person name="De Vries R.P."/>
            <person name="Grigoriev I.V."/>
            <person name="Mortensen U.H."/>
            <person name="Andersen M.R."/>
            <person name="Baker S.E."/>
        </authorList>
    </citation>
    <scope>NUCLEOTIDE SEQUENCE [LARGE SCALE GENOMIC DNA]</scope>
    <source>
        <strain evidence="13 14">CBS 117.55</strain>
    </source>
</reference>
<feature type="transmembrane region" description="Helical" evidence="12">
    <location>
        <begin position="116"/>
        <end position="138"/>
    </location>
</feature>
<evidence type="ECO:0000256" key="11">
    <source>
        <dbReference type="SAM" id="MobiDB-lite"/>
    </source>
</evidence>
<feature type="compositionally biased region" description="Polar residues" evidence="11">
    <location>
        <begin position="286"/>
        <end position="302"/>
    </location>
</feature>
<keyword evidence="3 10" id="KW-0813">Transport</keyword>
<dbReference type="InterPro" id="IPR023395">
    <property type="entry name" value="MCP_dom_sf"/>
</dbReference>
<organism evidence="13 14">
    <name type="scientific">Aspergillus heteromorphus CBS 117.55</name>
    <dbReference type="NCBI Taxonomy" id="1448321"/>
    <lineage>
        <taxon>Eukaryota</taxon>
        <taxon>Fungi</taxon>
        <taxon>Dikarya</taxon>
        <taxon>Ascomycota</taxon>
        <taxon>Pezizomycotina</taxon>
        <taxon>Eurotiomycetes</taxon>
        <taxon>Eurotiomycetidae</taxon>
        <taxon>Eurotiales</taxon>
        <taxon>Aspergillaceae</taxon>
        <taxon>Aspergillus</taxon>
        <taxon>Aspergillus subgen. Circumdati</taxon>
    </lineage>
</organism>
<evidence type="ECO:0000256" key="10">
    <source>
        <dbReference type="RuleBase" id="RU000488"/>
    </source>
</evidence>
<comment type="subcellular location">
    <subcellularLocation>
        <location evidence="1">Membrane</location>
        <topology evidence="1">Multi-pass membrane protein</topology>
    </subcellularLocation>
</comment>
<dbReference type="FunFam" id="1.50.40.10:FF:000095">
    <property type="entry name" value="Mitochondrial carrier protein"/>
    <property type="match status" value="1"/>
</dbReference>
<feature type="transmembrane region" description="Helical" evidence="12">
    <location>
        <begin position="153"/>
        <end position="172"/>
    </location>
</feature>
<gene>
    <name evidence="13" type="ORF">BO70DRAFT_358199</name>
</gene>
<keyword evidence="8 9" id="KW-0472">Membrane</keyword>
<keyword evidence="4 9" id="KW-0812">Transmembrane</keyword>
<dbReference type="Proteomes" id="UP000247233">
    <property type="component" value="Unassembled WGS sequence"/>
</dbReference>
<proteinExistence type="inferred from homology"/>
<feature type="compositionally biased region" description="Polar residues" evidence="11">
    <location>
        <begin position="322"/>
        <end position="344"/>
    </location>
</feature>
<accession>A0A317WWH8</accession>
<evidence type="ECO:0000256" key="8">
    <source>
        <dbReference type="ARBA" id="ARBA00023136"/>
    </source>
</evidence>
<dbReference type="PROSITE" id="PS50920">
    <property type="entry name" value="SOLCAR"/>
    <property type="match status" value="3"/>
</dbReference>
<feature type="region of interest" description="Disordered" evidence="11">
    <location>
        <begin position="286"/>
        <end position="351"/>
    </location>
</feature>
<dbReference type="GO" id="GO:0016020">
    <property type="term" value="C:membrane"/>
    <property type="evidence" value="ECO:0007669"/>
    <property type="project" value="UniProtKB-SubCell"/>
</dbReference>
<evidence type="ECO:0000256" key="3">
    <source>
        <dbReference type="ARBA" id="ARBA00022448"/>
    </source>
</evidence>
<keyword evidence="7 12" id="KW-1133">Transmembrane helix</keyword>
<feature type="repeat" description="Solcar" evidence="9">
    <location>
        <begin position="56"/>
        <end position="144"/>
    </location>
</feature>
<dbReference type="Gene3D" id="1.50.40.10">
    <property type="entry name" value="Mitochondrial carrier domain"/>
    <property type="match status" value="2"/>
</dbReference>
<protein>
    <submittedName>
        <fullName evidence="13">Mitochondrial carrier</fullName>
    </submittedName>
</protein>
<dbReference type="SUPFAM" id="SSF103506">
    <property type="entry name" value="Mitochondrial carrier"/>
    <property type="match status" value="1"/>
</dbReference>
<feature type="repeat" description="Solcar" evidence="9">
    <location>
        <begin position="151"/>
        <end position="245"/>
    </location>
</feature>
<sequence length="413" mass="44932">MSLTSRVLGLFTTTETPSSDSPALASHLPNIHGSDHARPAADHDAASLLDEEEPRPPYIHAMFAGGIGGTCGDMLMHSLDTVKTRQQGDPNFPPKYASMTSSYATIFRQEGLFRGLYGGVTPALFGSFPGTVIFFGVYEFTKRQMIDMGINPSLAYLSGGFFADLAASIVYVPSEVLKTRLQLQGRYDNPHFNSGYNYRSTTDALRTIVRQEGFRALFYGYRATIYRDLPFSALQFAFYEQEHRLAKEWVGSRDIGLGLEILTAVTAGGMAGVMTCPMDVVKTRIQTQKNPEASSSNRTLGSTKAAGDPASTKEGPRHHAPSHTTSNLRAHSRPISTSGASTSVAPPGAPRLDTSSFLTGLKMIYQTEGLAGWFRGVGPRGVWTSIQSGTMLVMYQYLLKKFDAYQGEEGDSL</sequence>
<dbReference type="AlphaFoldDB" id="A0A317WWH8"/>
<dbReference type="EMBL" id="MSFL01000002">
    <property type="protein sequence ID" value="PWY90744.1"/>
    <property type="molecule type" value="Genomic_DNA"/>
</dbReference>
<evidence type="ECO:0000256" key="9">
    <source>
        <dbReference type="PROSITE-ProRule" id="PRU00282"/>
    </source>
</evidence>
<dbReference type="InterPro" id="IPR018108">
    <property type="entry name" value="MCP_transmembrane"/>
</dbReference>
<dbReference type="VEuPathDB" id="FungiDB:BO70DRAFT_358199"/>
<evidence type="ECO:0000256" key="7">
    <source>
        <dbReference type="ARBA" id="ARBA00022989"/>
    </source>
</evidence>
<keyword evidence="6" id="KW-0496">Mitochondrion</keyword>
<dbReference type="Pfam" id="PF00153">
    <property type="entry name" value="Mito_carr"/>
    <property type="match status" value="4"/>
</dbReference>
<feature type="repeat" description="Solcar" evidence="9">
    <location>
        <begin position="259"/>
        <end position="401"/>
    </location>
</feature>
<name>A0A317WWH8_9EURO</name>
<evidence type="ECO:0000256" key="12">
    <source>
        <dbReference type="SAM" id="Phobius"/>
    </source>
</evidence>
<comment type="similarity">
    <text evidence="2 10">Belongs to the mitochondrial carrier (TC 2.A.29) family.</text>
</comment>
<evidence type="ECO:0000256" key="6">
    <source>
        <dbReference type="ARBA" id="ARBA00022792"/>
    </source>
</evidence>
<evidence type="ECO:0000256" key="4">
    <source>
        <dbReference type="ARBA" id="ARBA00022692"/>
    </source>
</evidence>
<dbReference type="PANTHER" id="PTHR45667">
    <property type="entry name" value="S-ADENOSYLMETHIONINE MITOCHONDRIAL CARRIER PROTEIN"/>
    <property type="match status" value="1"/>
</dbReference>
<evidence type="ECO:0000313" key="14">
    <source>
        <dbReference type="Proteomes" id="UP000247233"/>
    </source>
</evidence>
<evidence type="ECO:0000313" key="13">
    <source>
        <dbReference type="EMBL" id="PWY90744.1"/>
    </source>
</evidence>
<dbReference type="RefSeq" id="XP_025403187.1">
    <property type="nucleotide sequence ID" value="XM_025542237.1"/>
</dbReference>
<evidence type="ECO:0000256" key="1">
    <source>
        <dbReference type="ARBA" id="ARBA00004141"/>
    </source>
</evidence>
<feature type="compositionally biased region" description="Basic and acidic residues" evidence="11">
    <location>
        <begin position="33"/>
        <end position="43"/>
    </location>
</feature>
<feature type="region of interest" description="Disordered" evidence="11">
    <location>
        <begin position="13"/>
        <end position="43"/>
    </location>
</feature>
<evidence type="ECO:0000256" key="2">
    <source>
        <dbReference type="ARBA" id="ARBA00006375"/>
    </source>
</evidence>
<keyword evidence="6" id="KW-0999">Mitochondrion inner membrane</keyword>
<keyword evidence="5" id="KW-0677">Repeat</keyword>
<dbReference type="OrthoDB" id="415315at2759"/>